<feature type="signal peptide" evidence="1">
    <location>
        <begin position="1"/>
        <end position="20"/>
    </location>
</feature>
<evidence type="ECO:0000313" key="3">
    <source>
        <dbReference type="EMBL" id="KAH7129289.1"/>
    </source>
</evidence>
<keyword evidence="1" id="KW-0732">Signal</keyword>
<dbReference type="InterPro" id="IPR003609">
    <property type="entry name" value="Pan_app"/>
</dbReference>
<sequence length="405" mass="43608">MVSFKGLTIFSILALGRVNASIDPDDDCDDETALSTTGHHPTSSVSTYSSSTSTIIIPSSAASHVLNDVEDADEVLLSGTAHQPTGSATTFSSSTTTLIIPNSDASHVLNDVEDVDEVRLYSTTFVTSIVSVSSSAASVATPGSQGGHAPKSCKAVAPPPAGRTCGVEGYINQADQSGRWPPQKKDSLKECATLCFSGPDCTAFRYRQDGNCQIFTQEFSSYGFTAGTSGSYWYQKECFECSDDGTVLGIDFHDNDVSNWCFTGDVDDSFELDIQTSDGLSSLRVRELATQGVAQVEYLTEFQVESETTYEMVFNVRSNLPVGRQTGLPDTDFKLLTFYVSTNDKVIYETIPVDGVWNGGEGWFKFSSKFVVQSGEKGAATLSFAVHASGSQLDWYLGYLYINSV</sequence>
<organism evidence="3 4">
    <name type="scientific">Dactylonectria macrodidyma</name>
    <dbReference type="NCBI Taxonomy" id="307937"/>
    <lineage>
        <taxon>Eukaryota</taxon>
        <taxon>Fungi</taxon>
        <taxon>Dikarya</taxon>
        <taxon>Ascomycota</taxon>
        <taxon>Pezizomycotina</taxon>
        <taxon>Sordariomycetes</taxon>
        <taxon>Hypocreomycetidae</taxon>
        <taxon>Hypocreales</taxon>
        <taxon>Nectriaceae</taxon>
        <taxon>Dactylonectria</taxon>
    </lineage>
</organism>
<dbReference type="OrthoDB" id="4996666at2759"/>
<evidence type="ECO:0000259" key="2">
    <source>
        <dbReference type="PROSITE" id="PS50948"/>
    </source>
</evidence>
<evidence type="ECO:0000313" key="4">
    <source>
        <dbReference type="Proteomes" id="UP000738349"/>
    </source>
</evidence>
<comment type="caution">
    <text evidence="3">The sequence shown here is derived from an EMBL/GenBank/DDBJ whole genome shotgun (WGS) entry which is preliminary data.</text>
</comment>
<gene>
    <name evidence="3" type="ORF">EDB81DRAFT_764436</name>
</gene>
<name>A0A9P9ISB9_9HYPO</name>
<keyword evidence="4" id="KW-1185">Reference proteome</keyword>
<proteinExistence type="predicted"/>
<accession>A0A9P9ISB9</accession>
<dbReference type="EMBL" id="JAGMUV010000018">
    <property type="protein sequence ID" value="KAH7129289.1"/>
    <property type="molecule type" value="Genomic_DNA"/>
</dbReference>
<dbReference type="Proteomes" id="UP000738349">
    <property type="component" value="Unassembled WGS sequence"/>
</dbReference>
<feature type="chain" id="PRO_5040166242" description="Apple domain-containing protein" evidence="1">
    <location>
        <begin position="21"/>
        <end position="405"/>
    </location>
</feature>
<protein>
    <recommendedName>
        <fullName evidence="2">Apple domain-containing protein</fullName>
    </recommendedName>
</protein>
<dbReference type="PROSITE" id="PS50948">
    <property type="entry name" value="PAN"/>
    <property type="match status" value="1"/>
</dbReference>
<feature type="domain" description="Apple" evidence="2">
    <location>
        <begin position="165"/>
        <end position="238"/>
    </location>
</feature>
<evidence type="ECO:0000256" key="1">
    <source>
        <dbReference type="SAM" id="SignalP"/>
    </source>
</evidence>
<dbReference type="AlphaFoldDB" id="A0A9P9ISB9"/>
<reference evidence="3" key="1">
    <citation type="journal article" date="2021" name="Nat. Commun.">
        <title>Genetic determinants of endophytism in the Arabidopsis root mycobiome.</title>
        <authorList>
            <person name="Mesny F."/>
            <person name="Miyauchi S."/>
            <person name="Thiergart T."/>
            <person name="Pickel B."/>
            <person name="Atanasova L."/>
            <person name="Karlsson M."/>
            <person name="Huettel B."/>
            <person name="Barry K.W."/>
            <person name="Haridas S."/>
            <person name="Chen C."/>
            <person name="Bauer D."/>
            <person name="Andreopoulos W."/>
            <person name="Pangilinan J."/>
            <person name="LaButti K."/>
            <person name="Riley R."/>
            <person name="Lipzen A."/>
            <person name="Clum A."/>
            <person name="Drula E."/>
            <person name="Henrissat B."/>
            <person name="Kohler A."/>
            <person name="Grigoriev I.V."/>
            <person name="Martin F.M."/>
            <person name="Hacquard S."/>
        </authorList>
    </citation>
    <scope>NUCLEOTIDE SEQUENCE</scope>
    <source>
        <strain evidence="3">MPI-CAGE-AT-0147</strain>
    </source>
</reference>